<dbReference type="SUPFAM" id="SSF53474">
    <property type="entry name" value="alpha/beta-Hydrolases"/>
    <property type="match status" value="1"/>
</dbReference>
<dbReference type="PANTHER" id="PTHR43433">
    <property type="entry name" value="HYDROLASE, ALPHA/BETA FOLD FAMILY PROTEIN"/>
    <property type="match status" value="1"/>
</dbReference>
<accession>A0A8H9G109</accession>
<reference evidence="2" key="1">
    <citation type="journal article" date="2014" name="Int. J. Syst. Evol. Microbiol.">
        <title>Complete genome sequence of Corynebacterium casei LMG S-19264T (=DSM 44701T), isolated from a smear-ripened cheese.</title>
        <authorList>
            <consortium name="US DOE Joint Genome Institute (JGI-PGF)"/>
            <person name="Walter F."/>
            <person name="Albersmeier A."/>
            <person name="Kalinowski J."/>
            <person name="Ruckert C."/>
        </authorList>
    </citation>
    <scope>NUCLEOTIDE SEQUENCE</scope>
    <source>
        <strain evidence="2">CGMCC 1.15966</strain>
    </source>
</reference>
<evidence type="ECO:0000313" key="3">
    <source>
        <dbReference type="Proteomes" id="UP000614460"/>
    </source>
</evidence>
<keyword evidence="3" id="KW-1185">Reference proteome</keyword>
<dbReference type="Gene3D" id="3.40.50.1820">
    <property type="entry name" value="alpha/beta hydrolase"/>
    <property type="match status" value="1"/>
</dbReference>
<comment type="caution">
    <text evidence="2">The sequence shown here is derived from an EMBL/GenBank/DDBJ whole genome shotgun (WGS) entry which is preliminary data.</text>
</comment>
<evidence type="ECO:0000259" key="1">
    <source>
        <dbReference type="Pfam" id="PF00561"/>
    </source>
</evidence>
<feature type="domain" description="AB hydrolase-1" evidence="1">
    <location>
        <begin position="24"/>
        <end position="265"/>
    </location>
</feature>
<dbReference type="AlphaFoldDB" id="A0A8H9G109"/>
<proteinExistence type="predicted"/>
<organism evidence="2 3">
    <name type="scientific">Sphingobacterium cellulitidis</name>
    <dbReference type="NCBI Taxonomy" id="1768011"/>
    <lineage>
        <taxon>Bacteria</taxon>
        <taxon>Pseudomonadati</taxon>
        <taxon>Bacteroidota</taxon>
        <taxon>Sphingobacteriia</taxon>
        <taxon>Sphingobacteriales</taxon>
        <taxon>Sphingobacteriaceae</taxon>
        <taxon>Sphingobacterium</taxon>
    </lineage>
</organism>
<reference evidence="2" key="2">
    <citation type="submission" date="2020-09" db="EMBL/GenBank/DDBJ databases">
        <authorList>
            <person name="Sun Q."/>
            <person name="Zhou Y."/>
        </authorList>
    </citation>
    <scope>NUCLEOTIDE SEQUENCE</scope>
    <source>
        <strain evidence="2">CGMCC 1.15966</strain>
    </source>
</reference>
<dbReference type="GO" id="GO:0004806">
    <property type="term" value="F:triacylglycerol lipase activity"/>
    <property type="evidence" value="ECO:0007669"/>
    <property type="project" value="TreeGrafter"/>
</dbReference>
<dbReference type="GO" id="GO:0046503">
    <property type="term" value="P:glycerolipid catabolic process"/>
    <property type="evidence" value="ECO:0007669"/>
    <property type="project" value="TreeGrafter"/>
</dbReference>
<dbReference type="InterPro" id="IPR000073">
    <property type="entry name" value="AB_hydrolase_1"/>
</dbReference>
<gene>
    <name evidence="2" type="primary">estA</name>
    <name evidence="2" type="ORF">GCM10011516_26530</name>
</gene>
<name>A0A8H9G109_9SPHI</name>
<dbReference type="RefSeq" id="WP_182498665.1">
    <property type="nucleotide sequence ID" value="NZ_BMKM01000007.1"/>
</dbReference>
<dbReference type="Pfam" id="PF00561">
    <property type="entry name" value="Abhydrolase_1"/>
    <property type="match status" value="1"/>
</dbReference>
<dbReference type="EMBL" id="BMKM01000007">
    <property type="protein sequence ID" value="GGE27598.1"/>
    <property type="molecule type" value="Genomic_DNA"/>
</dbReference>
<dbReference type="InterPro" id="IPR029058">
    <property type="entry name" value="AB_hydrolase_fold"/>
</dbReference>
<dbReference type="Proteomes" id="UP000614460">
    <property type="component" value="Unassembled WGS sequence"/>
</dbReference>
<evidence type="ECO:0000313" key="2">
    <source>
        <dbReference type="EMBL" id="GGE27598.1"/>
    </source>
</evidence>
<protein>
    <submittedName>
        <fullName evidence="2">Carboxylesterase</fullName>
    </submittedName>
</protein>
<dbReference type="PANTHER" id="PTHR43433:SF5">
    <property type="entry name" value="AB HYDROLASE-1 DOMAIN-CONTAINING PROTEIN"/>
    <property type="match status" value="1"/>
</dbReference>
<dbReference type="PRINTS" id="PR00111">
    <property type="entry name" value="ABHYDROLASE"/>
</dbReference>
<sequence length="283" mass="32108">MTDKIVQNLDISLFTQSFGNKRNPPVLLIAGATVSMLFWDTEFCQKLADKGLFVIRFDFRDTGKSTSVPEGTANYNMLDFADDLISILDSYEISAAHLVGISLGGMIAQILAIRNSDRVKSLTLLSTMPWGDSEFPIPEMDKRILDFHAKGSDINWENEDKVVHYMLQGSQLMSGKKPLNVLREENYLRESYRRANNFRSQFNHASISGGMEYYNQLDKIKVPVLVIHGTEDIICHFQNAMALMQKLRGQNLVVLEGTGHELHEEDWDLIINSIVSMVKMLEQ</sequence>
<dbReference type="InterPro" id="IPR050471">
    <property type="entry name" value="AB_hydrolase"/>
</dbReference>